<dbReference type="EC" id="3.1.26.4" evidence="4 10"/>
<dbReference type="InterPro" id="IPR036397">
    <property type="entry name" value="RNaseH_sf"/>
</dbReference>
<keyword evidence="10" id="KW-0963">Cytoplasm</keyword>
<feature type="binding site" evidence="10">
    <location>
        <position position="146"/>
    </location>
    <ligand>
        <name>Mg(2+)</name>
        <dbReference type="ChEBI" id="CHEBI:18420"/>
        <label>2</label>
    </ligand>
</feature>
<evidence type="ECO:0000256" key="4">
    <source>
        <dbReference type="ARBA" id="ARBA00012180"/>
    </source>
</evidence>
<evidence type="ECO:0000256" key="2">
    <source>
        <dbReference type="ARBA" id="ARBA00005300"/>
    </source>
</evidence>
<dbReference type="InterPro" id="IPR022892">
    <property type="entry name" value="RNaseHI"/>
</dbReference>
<keyword evidence="9 10" id="KW-0460">Magnesium</keyword>
<keyword evidence="13" id="KW-1185">Reference proteome</keyword>
<feature type="binding site" evidence="10">
    <location>
        <position position="22"/>
    </location>
    <ligand>
        <name>Mg(2+)</name>
        <dbReference type="ChEBI" id="CHEBI:18420"/>
        <label>2</label>
    </ligand>
</feature>
<protein>
    <recommendedName>
        <fullName evidence="4 10">Ribonuclease H</fullName>
        <shortName evidence="10">RNase H</shortName>
        <ecNumber evidence="4 10">3.1.26.4</ecNumber>
    </recommendedName>
</protein>
<evidence type="ECO:0000256" key="8">
    <source>
        <dbReference type="ARBA" id="ARBA00022801"/>
    </source>
</evidence>
<name>A0ABP7DBC1_9SPHN</name>
<dbReference type="InterPro" id="IPR050092">
    <property type="entry name" value="RNase_H"/>
</dbReference>
<evidence type="ECO:0000256" key="10">
    <source>
        <dbReference type="HAMAP-Rule" id="MF_00042"/>
    </source>
</evidence>
<proteinExistence type="inferred from homology"/>
<dbReference type="InterPro" id="IPR012337">
    <property type="entry name" value="RNaseH-like_sf"/>
</dbReference>
<evidence type="ECO:0000256" key="5">
    <source>
        <dbReference type="ARBA" id="ARBA00022722"/>
    </source>
</evidence>
<keyword evidence="5 10" id="KW-0540">Nuclease</keyword>
<dbReference type="PANTHER" id="PTHR10642:SF26">
    <property type="entry name" value="RIBONUCLEASE H1"/>
    <property type="match status" value="1"/>
</dbReference>
<keyword evidence="6 10" id="KW-0479">Metal-binding</keyword>
<keyword evidence="8 10" id="KW-0378">Hydrolase</keyword>
<comment type="catalytic activity">
    <reaction evidence="1 10">
        <text>Endonucleolytic cleavage to 5'-phosphomonoester.</text>
        <dbReference type="EC" id="3.1.26.4"/>
    </reaction>
</comment>
<keyword evidence="7 10" id="KW-0255">Endonuclease</keyword>
<organism evidence="12 13">
    <name type="scientific">Sphingomonas cynarae</name>
    <dbReference type="NCBI Taxonomy" id="930197"/>
    <lineage>
        <taxon>Bacteria</taxon>
        <taxon>Pseudomonadati</taxon>
        <taxon>Pseudomonadota</taxon>
        <taxon>Alphaproteobacteria</taxon>
        <taxon>Sphingomonadales</taxon>
        <taxon>Sphingomonadaceae</taxon>
        <taxon>Sphingomonas</taxon>
    </lineage>
</organism>
<evidence type="ECO:0000256" key="6">
    <source>
        <dbReference type="ARBA" id="ARBA00022723"/>
    </source>
</evidence>
<evidence type="ECO:0000259" key="11">
    <source>
        <dbReference type="PROSITE" id="PS50879"/>
    </source>
</evidence>
<dbReference type="SUPFAM" id="SSF53098">
    <property type="entry name" value="Ribonuclease H-like"/>
    <property type="match status" value="1"/>
</dbReference>
<dbReference type="PANTHER" id="PTHR10642">
    <property type="entry name" value="RIBONUCLEASE H1"/>
    <property type="match status" value="1"/>
</dbReference>
<dbReference type="Gene3D" id="3.30.420.10">
    <property type="entry name" value="Ribonuclease H-like superfamily/Ribonuclease H"/>
    <property type="match status" value="1"/>
</dbReference>
<reference evidence="13" key="1">
    <citation type="journal article" date="2019" name="Int. J. Syst. Evol. Microbiol.">
        <title>The Global Catalogue of Microorganisms (GCM) 10K type strain sequencing project: providing services to taxonomists for standard genome sequencing and annotation.</title>
        <authorList>
            <consortium name="The Broad Institute Genomics Platform"/>
            <consortium name="The Broad Institute Genome Sequencing Center for Infectious Disease"/>
            <person name="Wu L."/>
            <person name="Ma J."/>
        </authorList>
    </citation>
    <scope>NUCLEOTIDE SEQUENCE [LARGE SCALE GENOMIC DNA]</scope>
    <source>
        <strain evidence="13">JCM 17498</strain>
    </source>
</reference>
<dbReference type="Proteomes" id="UP001500523">
    <property type="component" value="Unassembled WGS sequence"/>
</dbReference>
<comment type="subcellular location">
    <subcellularLocation>
        <location evidence="10">Cytoplasm</location>
    </subcellularLocation>
</comment>
<feature type="domain" description="RNase H type-1" evidence="11">
    <location>
        <begin position="13"/>
        <end position="154"/>
    </location>
</feature>
<evidence type="ECO:0000313" key="12">
    <source>
        <dbReference type="EMBL" id="GAA3701776.1"/>
    </source>
</evidence>
<evidence type="ECO:0000256" key="7">
    <source>
        <dbReference type="ARBA" id="ARBA00022759"/>
    </source>
</evidence>
<gene>
    <name evidence="10 12" type="primary">rnhA</name>
    <name evidence="12" type="ORF">GCM10022268_09530</name>
</gene>
<evidence type="ECO:0000256" key="1">
    <source>
        <dbReference type="ARBA" id="ARBA00000077"/>
    </source>
</evidence>
<comment type="caution">
    <text evidence="12">The sequence shown here is derived from an EMBL/GenBank/DDBJ whole genome shotgun (WGS) entry which is preliminary data.</text>
</comment>
<dbReference type="InterPro" id="IPR002156">
    <property type="entry name" value="RNaseH_domain"/>
</dbReference>
<dbReference type="HAMAP" id="MF_00042">
    <property type="entry name" value="RNase_H"/>
    <property type="match status" value="1"/>
</dbReference>
<dbReference type="PROSITE" id="PS50879">
    <property type="entry name" value="RNASE_H_1"/>
    <property type="match status" value="1"/>
</dbReference>
<dbReference type="Pfam" id="PF00075">
    <property type="entry name" value="RNase_H"/>
    <property type="match status" value="1"/>
</dbReference>
<comment type="subunit">
    <text evidence="3 10">Monomer.</text>
</comment>
<evidence type="ECO:0000256" key="9">
    <source>
        <dbReference type="ARBA" id="ARBA00022842"/>
    </source>
</evidence>
<evidence type="ECO:0000256" key="3">
    <source>
        <dbReference type="ARBA" id="ARBA00011245"/>
    </source>
</evidence>
<comment type="function">
    <text evidence="10">Endonuclease that specifically degrades the RNA of RNA-DNA hybrids.</text>
</comment>
<comment type="cofactor">
    <cofactor evidence="10">
        <name>Mg(2+)</name>
        <dbReference type="ChEBI" id="CHEBI:18420"/>
    </cofactor>
    <text evidence="10">Binds 1 Mg(2+) ion per subunit. May bind a second metal ion at a regulatory site, or after substrate binding.</text>
</comment>
<evidence type="ECO:0000313" key="13">
    <source>
        <dbReference type="Proteomes" id="UP001500523"/>
    </source>
</evidence>
<dbReference type="CDD" id="cd09278">
    <property type="entry name" value="RNase_HI_prokaryote_like"/>
    <property type="match status" value="1"/>
</dbReference>
<feature type="binding site" evidence="10">
    <location>
        <position position="22"/>
    </location>
    <ligand>
        <name>Mg(2+)</name>
        <dbReference type="ChEBI" id="CHEBI:18420"/>
        <label>1</label>
    </ligand>
</feature>
<dbReference type="NCBIfam" id="NF001236">
    <property type="entry name" value="PRK00203.1"/>
    <property type="match status" value="1"/>
</dbReference>
<feature type="binding site" evidence="10">
    <location>
        <position position="60"/>
    </location>
    <ligand>
        <name>Mg(2+)</name>
        <dbReference type="ChEBI" id="CHEBI:18420"/>
        <label>1</label>
    </ligand>
</feature>
<dbReference type="EMBL" id="BAABBF010000002">
    <property type="protein sequence ID" value="GAA3701776.1"/>
    <property type="molecule type" value="Genomic_DNA"/>
</dbReference>
<comment type="similarity">
    <text evidence="2 10">Belongs to the RNase H family.</text>
</comment>
<feature type="binding site" evidence="10">
    <location>
        <position position="82"/>
    </location>
    <ligand>
        <name>Mg(2+)</name>
        <dbReference type="ChEBI" id="CHEBI:18420"/>
        <label>1</label>
    </ligand>
</feature>
<accession>A0ABP7DBC1</accession>
<sequence length="158" mass="17011">MRAGWTGMSGATDLTPVEIATDGACKGNPGPGGWGALIRAGGQEKELSGGEKLTTNNRMELMAAIEALNALTRPCQVTLSTDSRYVMDGLTKWIHGWQKNGWRTASRQPVKNAELWQALLAAAKPHKIDWKWVKGHAGHPDNERVDKLASDAAVVAGR</sequence>